<protein>
    <submittedName>
        <fullName evidence="10">Zinc finger BED domain-containing protein RICESLEEPER 2-like</fullName>
    </submittedName>
</protein>
<keyword evidence="5" id="KW-0238">DNA-binding</keyword>
<evidence type="ECO:0000313" key="10">
    <source>
        <dbReference type="EMBL" id="WOL00583.1"/>
    </source>
</evidence>
<dbReference type="PANTHER" id="PTHR46481:SF11">
    <property type="entry name" value="ZINC FINGER BED DOMAIN-CONTAINING PROTEIN RICESLEEPER 2-LIKE"/>
    <property type="match status" value="1"/>
</dbReference>
<dbReference type="GO" id="GO:0008270">
    <property type="term" value="F:zinc ion binding"/>
    <property type="evidence" value="ECO:0007669"/>
    <property type="project" value="UniProtKB-KW"/>
</dbReference>
<reference evidence="10 11" key="1">
    <citation type="submission" date="2023-10" db="EMBL/GenBank/DDBJ databases">
        <title>Chromosome-scale genome assembly provides insights into flower coloration mechanisms of Canna indica.</title>
        <authorList>
            <person name="Li C."/>
        </authorList>
    </citation>
    <scope>NUCLEOTIDE SEQUENCE [LARGE SCALE GENOMIC DNA]</scope>
    <source>
        <tissue evidence="10">Flower</tissue>
    </source>
</reference>
<evidence type="ECO:0000256" key="4">
    <source>
        <dbReference type="ARBA" id="ARBA00023015"/>
    </source>
</evidence>
<feature type="region of interest" description="Disordered" evidence="8">
    <location>
        <begin position="1"/>
        <end position="54"/>
    </location>
</feature>
<name>A0AAQ3Q971_9LILI</name>
<keyword evidence="2 7" id="KW-0863">Zinc-finger</keyword>
<dbReference type="Proteomes" id="UP001327560">
    <property type="component" value="Chromosome 3"/>
</dbReference>
<dbReference type="Pfam" id="PF00984">
    <property type="entry name" value="UDPG_MGDP_dh"/>
    <property type="match status" value="1"/>
</dbReference>
<organism evidence="10 11">
    <name type="scientific">Canna indica</name>
    <name type="common">Indian-shot</name>
    <dbReference type="NCBI Taxonomy" id="4628"/>
    <lineage>
        <taxon>Eukaryota</taxon>
        <taxon>Viridiplantae</taxon>
        <taxon>Streptophyta</taxon>
        <taxon>Embryophyta</taxon>
        <taxon>Tracheophyta</taxon>
        <taxon>Spermatophyta</taxon>
        <taxon>Magnoliopsida</taxon>
        <taxon>Liliopsida</taxon>
        <taxon>Zingiberales</taxon>
        <taxon>Cannaceae</taxon>
        <taxon>Canna</taxon>
    </lineage>
</organism>
<evidence type="ECO:0000259" key="9">
    <source>
        <dbReference type="PROSITE" id="PS50808"/>
    </source>
</evidence>
<dbReference type="InterPro" id="IPR052035">
    <property type="entry name" value="ZnF_BED_domain_contain"/>
</dbReference>
<dbReference type="PROSITE" id="PS50808">
    <property type="entry name" value="ZF_BED"/>
    <property type="match status" value="1"/>
</dbReference>
<evidence type="ECO:0000256" key="7">
    <source>
        <dbReference type="PROSITE-ProRule" id="PRU00027"/>
    </source>
</evidence>
<keyword evidence="1" id="KW-0479">Metal-binding</keyword>
<dbReference type="AlphaFoldDB" id="A0AAQ3Q971"/>
<dbReference type="Pfam" id="PF02892">
    <property type="entry name" value="zf-BED"/>
    <property type="match status" value="1"/>
</dbReference>
<dbReference type="SMART" id="SM00614">
    <property type="entry name" value="ZnF_BED"/>
    <property type="match status" value="1"/>
</dbReference>
<keyword evidence="3" id="KW-0862">Zinc</keyword>
<dbReference type="GO" id="GO:0051287">
    <property type="term" value="F:NAD binding"/>
    <property type="evidence" value="ECO:0007669"/>
    <property type="project" value="InterPro"/>
</dbReference>
<dbReference type="PANTHER" id="PTHR46481">
    <property type="entry name" value="ZINC FINGER BED DOMAIN-CONTAINING PROTEIN 4"/>
    <property type="match status" value="1"/>
</dbReference>
<dbReference type="GO" id="GO:0016616">
    <property type="term" value="F:oxidoreductase activity, acting on the CH-OH group of donors, NAD or NADP as acceptor"/>
    <property type="evidence" value="ECO:0007669"/>
    <property type="project" value="InterPro"/>
</dbReference>
<keyword evidence="6" id="KW-0804">Transcription</keyword>
<dbReference type="InterPro" id="IPR003656">
    <property type="entry name" value="Znf_BED"/>
</dbReference>
<dbReference type="GO" id="GO:0003677">
    <property type="term" value="F:DNA binding"/>
    <property type="evidence" value="ECO:0007669"/>
    <property type="project" value="UniProtKB-KW"/>
</dbReference>
<evidence type="ECO:0000313" key="11">
    <source>
        <dbReference type="Proteomes" id="UP001327560"/>
    </source>
</evidence>
<evidence type="ECO:0000256" key="6">
    <source>
        <dbReference type="ARBA" id="ARBA00023163"/>
    </source>
</evidence>
<feature type="compositionally biased region" description="Polar residues" evidence="8">
    <location>
        <begin position="24"/>
        <end position="46"/>
    </location>
</feature>
<dbReference type="InterPro" id="IPR036236">
    <property type="entry name" value="Znf_C2H2_sf"/>
</dbReference>
<evidence type="ECO:0000256" key="3">
    <source>
        <dbReference type="ARBA" id="ARBA00022833"/>
    </source>
</evidence>
<feature type="domain" description="BED-type" evidence="9">
    <location>
        <begin position="56"/>
        <end position="111"/>
    </location>
</feature>
<feature type="compositionally biased region" description="Polar residues" evidence="8">
    <location>
        <begin position="1"/>
        <end position="16"/>
    </location>
</feature>
<dbReference type="EMBL" id="CP136892">
    <property type="protein sequence ID" value="WOL00583.1"/>
    <property type="molecule type" value="Genomic_DNA"/>
</dbReference>
<keyword evidence="4" id="KW-0805">Transcription regulation</keyword>
<gene>
    <name evidence="10" type="ORF">Cni_G09296</name>
</gene>
<dbReference type="InterPro" id="IPR008927">
    <property type="entry name" value="6-PGluconate_DH-like_C_sf"/>
</dbReference>
<dbReference type="InterPro" id="IPR025525">
    <property type="entry name" value="hAT-like_transposase_RNase-H"/>
</dbReference>
<dbReference type="InterPro" id="IPR012337">
    <property type="entry name" value="RNaseH-like_sf"/>
</dbReference>
<dbReference type="InterPro" id="IPR014026">
    <property type="entry name" value="UDP-Glc/GDP-Man_DH_dimer"/>
</dbReference>
<proteinExistence type="predicted"/>
<evidence type="ECO:0000256" key="8">
    <source>
        <dbReference type="SAM" id="MobiDB-lite"/>
    </source>
</evidence>
<evidence type="ECO:0000256" key="1">
    <source>
        <dbReference type="ARBA" id="ARBA00022723"/>
    </source>
</evidence>
<keyword evidence="11" id="KW-1185">Reference proteome</keyword>
<dbReference type="SUPFAM" id="SSF53098">
    <property type="entry name" value="Ribonuclease H-like"/>
    <property type="match status" value="1"/>
</dbReference>
<dbReference type="SUPFAM" id="SSF57667">
    <property type="entry name" value="beta-beta-alpha zinc fingers"/>
    <property type="match status" value="1"/>
</dbReference>
<sequence length="691" mass="79341">MGDTDTINNIENPNEQETPHVGTIGSNESLPTVQSVDESSPNVQSMDDSDSSTKKKFISPMWAHFKREKIDGVWKAICIYCNKKLGGGGKSGTSNLHEHYKKCAKRSTQDLRQMVLTRNENTVEGKSKLQNYIFDQTVSRKELANMIIIHEYPLSIVDHNYFRRYSHSLQPSFNIPTRNTLRADIMKIYNEYKSKIMEALESNMGRVAITTDMWTSDHQMKGYMAVTTHYIDDEWRLQNRLIRFCYVPAPHTKEVITDVLMDCFLKWNIDRKLSTLTVDNCSVNDTVIQLLKDRISPTTMILEGEFFHMRCGAHILNLIVKDGLDIIGSAISNIRESVVYWTATPKRQERFEEAARQLKICVTRKLSQDVKTRWNSTYLMLVSALPYKDVFTRLKTREPKYKNLPSDYEWKMAKEVCDKLKIFHDVTELFSGREYSTANIYFPKVCEIKMALKEWINGDNQIFSLMATKMMDKFEKYWKVIHGVMGVAALLDPRYKMDLIEYYYGMLYGDESFFEVERVRNIARNLVDEYNARMTTENERPLRPSSQVVGSSKADLQFGAVLSATSHLYIFNAISALCEATGANVSEVAYAVGKDSRIGPKFLNASVGFGGSCFQKDILNLVYICECNGLPELANYWRQVIKINDYQKSRFVKGHGIHCLLHWKTSGCMDQGHACCCLIEEDFSLKKPATT</sequence>
<evidence type="ECO:0000256" key="2">
    <source>
        <dbReference type="ARBA" id="ARBA00022771"/>
    </source>
</evidence>
<dbReference type="Gene3D" id="3.40.50.720">
    <property type="entry name" value="NAD(P)-binding Rossmann-like Domain"/>
    <property type="match status" value="1"/>
</dbReference>
<dbReference type="SUPFAM" id="SSF48179">
    <property type="entry name" value="6-phosphogluconate dehydrogenase C-terminal domain-like"/>
    <property type="match status" value="1"/>
</dbReference>
<evidence type="ECO:0000256" key="5">
    <source>
        <dbReference type="ARBA" id="ARBA00023125"/>
    </source>
</evidence>
<dbReference type="Pfam" id="PF14372">
    <property type="entry name" value="hAT-like_RNase-H"/>
    <property type="match status" value="1"/>
</dbReference>
<accession>A0AAQ3Q971</accession>